<keyword evidence="7" id="KW-1185">Reference proteome</keyword>
<dbReference type="HOGENOM" id="CLU_019796_1_0_6"/>
<dbReference type="STRING" id="1905730.W5S_2681"/>
<dbReference type="EMBL" id="WABS01000073">
    <property type="protein sequence ID" value="MBI0557253.1"/>
    <property type="molecule type" value="Genomic_DNA"/>
</dbReference>
<keyword evidence="2" id="KW-0520">NAD</keyword>
<dbReference type="RefSeq" id="WP_014700325.1">
    <property type="nucleotide sequence ID" value="NC_017845.1"/>
</dbReference>
<organism evidence="4 6">
    <name type="scientific">Pectobacterium parmentieri</name>
    <dbReference type="NCBI Taxonomy" id="1905730"/>
    <lineage>
        <taxon>Bacteria</taxon>
        <taxon>Pseudomonadati</taxon>
        <taxon>Pseudomonadota</taxon>
        <taxon>Gammaproteobacteria</taxon>
        <taxon>Enterobacterales</taxon>
        <taxon>Pectobacteriaceae</taxon>
        <taxon>Pectobacterium</taxon>
    </lineage>
</organism>
<evidence type="ECO:0000256" key="2">
    <source>
        <dbReference type="ARBA" id="ARBA00023027"/>
    </source>
</evidence>
<feature type="domain" description="D-isomer specific 2-hydroxyacid dehydrogenase NAD-binding" evidence="3">
    <location>
        <begin position="101"/>
        <end position="273"/>
    </location>
</feature>
<dbReference type="Proteomes" id="UP001194579">
    <property type="component" value="Unassembled WGS sequence"/>
</dbReference>
<name>A0A0H3I5D9_PECPM</name>
<dbReference type="Pfam" id="PF02826">
    <property type="entry name" value="2-Hacid_dh_C"/>
    <property type="match status" value="1"/>
</dbReference>
<reference evidence="4 6" key="1">
    <citation type="journal article" date="2012" name="J. Bacteriol.">
        <title>Genome sequence of Pectobacterium sp. strain SCC3193.</title>
        <authorList>
            <person name="Koskinen J.P."/>
            <person name="Laine P."/>
            <person name="Niemi O."/>
            <person name="Nykyri J."/>
            <person name="Harjunpaa H."/>
            <person name="Auvinen P."/>
            <person name="Paulin L."/>
            <person name="Pirhonen M."/>
            <person name="Palva T."/>
            <person name="Holm L."/>
        </authorList>
    </citation>
    <scope>NUCLEOTIDE SEQUENCE [LARGE SCALE GENOMIC DNA]</scope>
    <source>
        <strain evidence="4 6">SCC3193</strain>
    </source>
</reference>
<protein>
    <submittedName>
        <fullName evidence="5">D-2-hydroxyacid dehydrogenase</fullName>
    </submittedName>
    <submittedName>
        <fullName evidence="4">D-isomer specific 2-hydroxyacid dehydrogenase family protein</fullName>
    </submittedName>
</protein>
<evidence type="ECO:0000256" key="1">
    <source>
        <dbReference type="ARBA" id="ARBA00023002"/>
    </source>
</evidence>
<reference evidence="7" key="3">
    <citation type="submission" date="2023-07" db="EMBL/GenBank/DDBJ databases">
        <title>Identification of Pectobacterium versatile causing blackleg of potato from New York State with a whole genome sequencing approach.</title>
        <authorList>
            <person name="Ma X."/>
            <person name="Swingle B."/>
        </authorList>
    </citation>
    <scope>NUCLEOTIDE SEQUENCE [LARGE SCALE GENOMIC DNA]</scope>
    <source>
        <strain evidence="7">NY1588A</strain>
    </source>
</reference>
<evidence type="ECO:0000259" key="3">
    <source>
        <dbReference type="Pfam" id="PF02826"/>
    </source>
</evidence>
<dbReference type="InterPro" id="IPR006140">
    <property type="entry name" value="D-isomer_DH_NAD-bd"/>
</dbReference>
<dbReference type="Proteomes" id="UP000008044">
    <property type="component" value="Chromosome"/>
</dbReference>
<evidence type="ECO:0000313" key="7">
    <source>
        <dbReference type="Proteomes" id="UP001194579"/>
    </source>
</evidence>
<evidence type="ECO:0000313" key="6">
    <source>
        <dbReference type="Proteomes" id="UP000008044"/>
    </source>
</evidence>
<dbReference type="PANTHER" id="PTHR43333">
    <property type="entry name" value="2-HACID_DH_C DOMAIN-CONTAINING PROTEIN"/>
    <property type="match status" value="1"/>
</dbReference>
<dbReference type="PANTHER" id="PTHR43333:SF1">
    <property type="entry name" value="D-ISOMER SPECIFIC 2-HYDROXYACID DEHYDROGENASE NAD-BINDING DOMAIN-CONTAINING PROTEIN"/>
    <property type="match status" value="1"/>
</dbReference>
<dbReference type="eggNOG" id="COG0111">
    <property type="taxonomic scope" value="Bacteria"/>
</dbReference>
<dbReference type="PATRIC" id="fig|1166016.3.peg.2718"/>
<proteinExistence type="predicted"/>
<accession>A0A0H3I5D9</accession>
<reference evidence="5" key="4">
    <citation type="submission" date="2024-05" db="EMBL/GenBank/DDBJ databases">
        <title>Identification of Pectobacterium versatile causing blackleg of potato from New York State with a whole genome sequencing approach.</title>
        <authorList>
            <person name="Ma X."/>
            <person name="Swingle B."/>
        </authorList>
    </citation>
    <scope>NUCLEOTIDE SEQUENCE</scope>
    <source>
        <strain evidence="5">NY1588A</strain>
    </source>
</reference>
<dbReference type="CDD" id="cd05300">
    <property type="entry name" value="2-Hacid_dh_1"/>
    <property type="match status" value="1"/>
</dbReference>
<dbReference type="EMBL" id="CP003415">
    <property type="protein sequence ID" value="AFI90766.1"/>
    <property type="molecule type" value="Genomic_DNA"/>
</dbReference>
<sequence>MTAILLLDSRADEIGPVLNHGAPELELVLSNGTAEQAANCPIWLGEPDTAAALLAQGAKPKWLQSTWAGFKPLLADGLPRDYRLSRAVGVFGQPIAEYVIAYMLRHELRLGERQISQEERRWDHRLPGSLADKNVLIVGAGEIGCEVAGFLRTFGVMLYGIVSTPRHRPDFKRVMSLAELPTALPEADYVINLLPDTSATTDIYDANLFAAMKPSALFINVGRGSAVVDDDLRAALCDAQIAGAVLDVFRQEPLPYSHPFWNTPNLTLTAHIAGPMVPGLMGRLFLDNLARFHADNTLHGEVDFSREY</sequence>
<evidence type="ECO:0000313" key="4">
    <source>
        <dbReference type="EMBL" id="AFI90766.1"/>
    </source>
</evidence>
<dbReference type="GO" id="GO:0016491">
    <property type="term" value="F:oxidoreductase activity"/>
    <property type="evidence" value="ECO:0007669"/>
    <property type="project" value="UniProtKB-KW"/>
</dbReference>
<gene>
    <name evidence="4" type="ordered locus">W5S_2681</name>
    <name evidence="5" type="ORF">F6Q06_22625</name>
</gene>
<dbReference type="GO" id="GO:0051287">
    <property type="term" value="F:NAD binding"/>
    <property type="evidence" value="ECO:0007669"/>
    <property type="project" value="InterPro"/>
</dbReference>
<dbReference type="KEGG" id="pec:W5S_2681"/>
<dbReference type="Gene3D" id="3.40.50.720">
    <property type="entry name" value="NAD(P)-binding Rossmann-like Domain"/>
    <property type="match status" value="2"/>
</dbReference>
<dbReference type="SUPFAM" id="SSF51735">
    <property type="entry name" value="NAD(P)-binding Rossmann-fold domains"/>
    <property type="match status" value="1"/>
</dbReference>
<evidence type="ECO:0000313" key="5">
    <source>
        <dbReference type="EMBL" id="MBI0557253.1"/>
    </source>
</evidence>
<reference evidence="4" key="2">
    <citation type="submission" date="2012-03" db="EMBL/GenBank/DDBJ databases">
        <authorList>
            <person name="Koskinen P."/>
            <person name="Laine P."/>
            <person name="Niemi O."/>
            <person name="Nykyri J."/>
            <person name="Harjunpaa H."/>
            <person name="Auvinen P."/>
            <person name="Paulin L."/>
            <person name="Pirhonen M."/>
            <person name="Palva T."/>
            <person name="Holm L."/>
        </authorList>
    </citation>
    <scope>NUCLEOTIDE SEQUENCE</scope>
    <source>
        <strain evidence="4">SCC3193</strain>
    </source>
</reference>
<dbReference type="AlphaFoldDB" id="A0A0H3I5D9"/>
<keyword evidence="1" id="KW-0560">Oxidoreductase</keyword>
<dbReference type="InterPro" id="IPR036291">
    <property type="entry name" value="NAD(P)-bd_dom_sf"/>
</dbReference>